<feature type="transmembrane region" description="Helical" evidence="2">
    <location>
        <begin position="71"/>
        <end position="90"/>
    </location>
</feature>
<name>A0AAV4V6U9_CAEEX</name>
<keyword evidence="2" id="KW-0812">Transmembrane</keyword>
<keyword evidence="2" id="KW-0472">Membrane</keyword>
<evidence type="ECO:0000313" key="4">
    <source>
        <dbReference type="Proteomes" id="UP001054945"/>
    </source>
</evidence>
<evidence type="ECO:0000256" key="1">
    <source>
        <dbReference type="SAM" id="MobiDB-lite"/>
    </source>
</evidence>
<organism evidence="3 4">
    <name type="scientific">Caerostris extrusa</name>
    <name type="common">Bark spider</name>
    <name type="synonym">Caerostris bankana</name>
    <dbReference type="NCBI Taxonomy" id="172846"/>
    <lineage>
        <taxon>Eukaryota</taxon>
        <taxon>Metazoa</taxon>
        <taxon>Ecdysozoa</taxon>
        <taxon>Arthropoda</taxon>
        <taxon>Chelicerata</taxon>
        <taxon>Arachnida</taxon>
        <taxon>Araneae</taxon>
        <taxon>Araneomorphae</taxon>
        <taxon>Entelegynae</taxon>
        <taxon>Araneoidea</taxon>
        <taxon>Araneidae</taxon>
        <taxon>Caerostris</taxon>
    </lineage>
</organism>
<comment type="caution">
    <text evidence="3">The sequence shown here is derived from an EMBL/GenBank/DDBJ whole genome shotgun (WGS) entry which is preliminary data.</text>
</comment>
<sequence>MLFCRTFLSPATLTSGQMTKSISKLPLRQIPNPGDPPLQTIPLENRSNPPEAKRKPRAHETAFYTDRDRTAYAIIAFFFFFFCACIIYGCRTASLYPAAVVRRGSYTKEGVLI</sequence>
<feature type="region of interest" description="Disordered" evidence="1">
    <location>
        <begin position="28"/>
        <end position="59"/>
    </location>
</feature>
<keyword evidence="2" id="KW-1133">Transmembrane helix</keyword>
<dbReference type="EMBL" id="BPLR01014014">
    <property type="protein sequence ID" value="GIY65654.1"/>
    <property type="molecule type" value="Genomic_DNA"/>
</dbReference>
<evidence type="ECO:0000313" key="3">
    <source>
        <dbReference type="EMBL" id="GIY65654.1"/>
    </source>
</evidence>
<keyword evidence="4" id="KW-1185">Reference proteome</keyword>
<accession>A0AAV4V6U9</accession>
<dbReference type="AlphaFoldDB" id="A0AAV4V6U9"/>
<proteinExistence type="predicted"/>
<protein>
    <submittedName>
        <fullName evidence="3">Uncharacterized protein</fullName>
    </submittedName>
</protein>
<reference evidence="3 4" key="1">
    <citation type="submission" date="2021-06" db="EMBL/GenBank/DDBJ databases">
        <title>Caerostris extrusa draft genome.</title>
        <authorList>
            <person name="Kono N."/>
            <person name="Arakawa K."/>
        </authorList>
    </citation>
    <scope>NUCLEOTIDE SEQUENCE [LARGE SCALE GENOMIC DNA]</scope>
</reference>
<dbReference type="Proteomes" id="UP001054945">
    <property type="component" value="Unassembled WGS sequence"/>
</dbReference>
<evidence type="ECO:0000256" key="2">
    <source>
        <dbReference type="SAM" id="Phobius"/>
    </source>
</evidence>
<gene>
    <name evidence="3" type="ORF">CEXT_807811</name>
</gene>